<dbReference type="PRINTS" id="PR00411">
    <property type="entry name" value="PNDRDTASEI"/>
</dbReference>
<dbReference type="Gene3D" id="3.30.390.30">
    <property type="match status" value="1"/>
</dbReference>
<feature type="domain" description="2Fe-2S ferredoxin-type" evidence="5">
    <location>
        <begin position="368"/>
        <end position="461"/>
    </location>
</feature>
<dbReference type="CDD" id="cd00207">
    <property type="entry name" value="fer2"/>
    <property type="match status" value="1"/>
</dbReference>
<keyword evidence="4" id="KW-0812">Transmembrane</keyword>
<dbReference type="InterPro" id="IPR001041">
    <property type="entry name" value="2Fe-2S_ferredoxin-type"/>
</dbReference>
<feature type="transmembrane region" description="Helical" evidence="4">
    <location>
        <begin position="48"/>
        <end position="70"/>
    </location>
</feature>
<evidence type="ECO:0000259" key="5">
    <source>
        <dbReference type="PROSITE" id="PS51085"/>
    </source>
</evidence>
<evidence type="ECO:0000256" key="4">
    <source>
        <dbReference type="SAM" id="Phobius"/>
    </source>
</evidence>
<keyword evidence="3" id="KW-0274">FAD</keyword>
<dbReference type="PROSITE" id="PS51085">
    <property type="entry name" value="2FE2S_FER_2"/>
    <property type="match status" value="1"/>
</dbReference>
<dbReference type="GO" id="GO:0051536">
    <property type="term" value="F:iron-sulfur cluster binding"/>
    <property type="evidence" value="ECO:0007669"/>
    <property type="project" value="InterPro"/>
</dbReference>
<gene>
    <name evidence="6" type="ORF">DSM112329_01290</name>
</gene>
<feature type="transmembrane region" description="Helical" evidence="4">
    <location>
        <begin position="127"/>
        <end position="146"/>
    </location>
</feature>
<dbReference type="InterPro" id="IPR041575">
    <property type="entry name" value="Rubredoxin_C"/>
</dbReference>
<keyword evidence="2" id="KW-0285">Flavoprotein</keyword>
<dbReference type="EMBL" id="CP114014">
    <property type="protein sequence ID" value="XAY04457.1"/>
    <property type="molecule type" value="Genomic_DNA"/>
</dbReference>
<dbReference type="InterPro" id="IPR036010">
    <property type="entry name" value="2Fe-2S_ferredoxin-like_sf"/>
</dbReference>
<dbReference type="Pfam" id="PF18267">
    <property type="entry name" value="Rubredoxin_C"/>
    <property type="match status" value="1"/>
</dbReference>
<comment type="cofactor">
    <cofactor evidence="1">
        <name>FAD</name>
        <dbReference type="ChEBI" id="CHEBI:57692"/>
    </cofactor>
</comment>
<feature type="transmembrane region" description="Helical" evidence="4">
    <location>
        <begin position="305"/>
        <end position="323"/>
    </location>
</feature>
<feature type="transmembrane region" description="Helical" evidence="4">
    <location>
        <begin position="101"/>
        <end position="121"/>
    </location>
</feature>
<dbReference type="InterPro" id="IPR012675">
    <property type="entry name" value="Beta-grasp_dom_sf"/>
</dbReference>
<organism evidence="6">
    <name type="scientific">Paraconexibacter sp. AEG42_29</name>
    <dbReference type="NCBI Taxonomy" id="2997339"/>
    <lineage>
        <taxon>Bacteria</taxon>
        <taxon>Bacillati</taxon>
        <taxon>Actinomycetota</taxon>
        <taxon>Thermoleophilia</taxon>
        <taxon>Solirubrobacterales</taxon>
        <taxon>Paraconexibacteraceae</taxon>
        <taxon>Paraconexibacter</taxon>
    </lineage>
</organism>
<dbReference type="SUPFAM" id="SSF51905">
    <property type="entry name" value="FAD/NAD(P)-binding domain"/>
    <property type="match status" value="2"/>
</dbReference>
<dbReference type="GO" id="GO:0016491">
    <property type="term" value="F:oxidoreductase activity"/>
    <property type="evidence" value="ECO:0007669"/>
    <property type="project" value="InterPro"/>
</dbReference>
<dbReference type="InterPro" id="IPR016156">
    <property type="entry name" value="FAD/NAD-linked_Rdtase_dimer_sf"/>
</dbReference>
<feature type="transmembrane region" description="Helical" evidence="4">
    <location>
        <begin position="241"/>
        <end position="259"/>
    </location>
</feature>
<proteinExistence type="predicted"/>
<dbReference type="PANTHER" id="PTHR43429">
    <property type="entry name" value="PYRIDINE NUCLEOTIDE-DISULFIDE OXIDOREDUCTASE DOMAIN-CONTAINING"/>
    <property type="match status" value="1"/>
</dbReference>
<dbReference type="PANTHER" id="PTHR43429:SF3">
    <property type="entry name" value="NITRITE REDUCTASE [NAD(P)H]"/>
    <property type="match status" value="1"/>
</dbReference>
<evidence type="ECO:0000256" key="3">
    <source>
        <dbReference type="ARBA" id="ARBA00022827"/>
    </source>
</evidence>
<dbReference type="Pfam" id="PF07992">
    <property type="entry name" value="Pyr_redox_2"/>
    <property type="match status" value="1"/>
</dbReference>
<keyword evidence="4" id="KW-0472">Membrane</keyword>
<dbReference type="PRINTS" id="PR00368">
    <property type="entry name" value="FADPNR"/>
</dbReference>
<evidence type="ECO:0000313" key="6">
    <source>
        <dbReference type="EMBL" id="XAY04457.1"/>
    </source>
</evidence>
<dbReference type="SUPFAM" id="SSF54292">
    <property type="entry name" value="2Fe-2S ferredoxin-like"/>
    <property type="match status" value="1"/>
</dbReference>
<evidence type="ECO:0000256" key="2">
    <source>
        <dbReference type="ARBA" id="ARBA00022630"/>
    </source>
</evidence>
<dbReference type="KEGG" id="parq:DSM112329_01290"/>
<reference evidence="6" key="1">
    <citation type="submission" date="2022-12" db="EMBL/GenBank/DDBJ databases">
        <title>Paraconexibacter alkalitolerans sp. nov. and Baekduia alba sp. nov., isolated from soil and emended description of the genera Paraconexibacter (Chun et al., 2020) and Baekduia (An et al., 2020).</title>
        <authorList>
            <person name="Vieira S."/>
            <person name="Huber K.J."/>
            <person name="Geppert A."/>
            <person name="Wolf J."/>
            <person name="Neumann-Schaal M."/>
            <person name="Muesken M."/>
            <person name="Overmann J."/>
        </authorList>
    </citation>
    <scope>NUCLEOTIDE SEQUENCE</scope>
    <source>
        <strain evidence="6">AEG42_29</strain>
    </source>
</reference>
<sequence length="899" mass="95570">MADRVAFPNYTQIPSRVPLKAWQAIRVGSLLFAFAVAVLLVVDEATGLFIFWKLIIPALPMLFLVAPGLWRNICPLAASNQTPRVLGLTKALTAPAWLKEYGYVIAITGFFAFITLRKIVFDDSGPATALLLVGAMTAAFVGGMFLKGKSGWCSSLCPLLPVQRIYGQTPLALVANSHCQPCVGCTKSCYDFNPRVAYLADLNDPDPYWAGYRRFFVAAFPGLIVAFFTTEAPPATPVLELYARFLGFAAVSIAVFVLLQTFAKVSLHKLTTLFGAAAFNLFYWCGLPNTYEAIAERATPTAVEWGMHAAILALTLVWVLQTYRKEGAFAAQQQPAGAGARGGGAAITLDGTGEKSVVAQRTLGAGTPEVAFAGDDVSVAVSAGQTLLEVAEAQGKQIESGCRMGVCGADPVCVTGGMENLSAISDDERSTLERLGYADNTRMACCARVSGPVEVALTPERPKQKTASQIAGFQYDRSIERVVVVGNGIAGVTAADHVRRRHPVCTIDLVADEPHPLYNRMGIARLVYGRSAMQGLHLNPDAWYEDNAITTWLNTRATRIDRQAKTVTLGTGDVLSYDRLILAMGSSALVPRIDGFGLPGTTVLRTASDALDLRAFVQRHEATRAAVAGGGLLGLEAAYALSKLGVQAAVLERGDRLLRRQLDARSSQLLREYLEGLGLAVMVGAETAAVSGDERLRAITLKDGRTLNADILVVAAGIDPNVALARDAGLDVARGVLVDDRMRTSDRVVFAAGDVAEYGGGIPGLWPAAVEQATIAADNAVGAGTGRTKRYEGSIPVTVLKVVGIELTSIGEFEESPGDDVIALEESGSRYRKLVIRDGRIVGAILLGYSAEVSPVTTAVKRGFAVTPLLPRLRAGEWTSLADLSGEHPLVPVAVAHPT</sequence>
<evidence type="ECO:0000256" key="1">
    <source>
        <dbReference type="ARBA" id="ARBA00001974"/>
    </source>
</evidence>
<feature type="transmembrane region" description="Helical" evidence="4">
    <location>
        <begin position="21"/>
        <end position="42"/>
    </location>
</feature>
<keyword evidence="4" id="KW-1133">Transmembrane helix</keyword>
<dbReference type="AlphaFoldDB" id="A0AAU7AS68"/>
<dbReference type="Gene3D" id="3.10.20.30">
    <property type="match status" value="1"/>
</dbReference>
<protein>
    <submittedName>
        <fullName evidence="6">Ribonucleotide reductase large subunit</fullName>
    </submittedName>
</protein>
<dbReference type="InterPro" id="IPR036188">
    <property type="entry name" value="FAD/NAD-bd_sf"/>
</dbReference>
<accession>A0AAU7AS68</accession>
<dbReference type="InterPro" id="IPR050260">
    <property type="entry name" value="FAD-bd_OxRdtase"/>
</dbReference>
<dbReference type="Gene3D" id="3.50.50.60">
    <property type="entry name" value="FAD/NAD(P)-binding domain"/>
    <property type="match status" value="2"/>
</dbReference>
<name>A0AAU7AS68_9ACTN</name>
<dbReference type="Pfam" id="PF00111">
    <property type="entry name" value="Fer2"/>
    <property type="match status" value="1"/>
</dbReference>
<dbReference type="InterPro" id="IPR023753">
    <property type="entry name" value="FAD/NAD-binding_dom"/>
</dbReference>
<dbReference type="RefSeq" id="WP_354700993.1">
    <property type="nucleotide sequence ID" value="NZ_CP114014.1"/>
</dbReference>
<feature type="transmembrane region" description="Helical" evidence="4">
    <location>
        <begin position="266"/>
        <end position="285"/>
    </location>
</feature>
<feature type="transmembrane region" description="Helical" evidence="4">
    <location>
        <begin position="212"/>
        <end position="229"/>
    </location>
</feature>